<gene>
    <name evidence="1" type="ORF">MERR_LOCUS46271</name>
</gene>
<evidence type="ECO:0000313" key="2">
    <source>
        <dbReference type="Proteomes" id="UP000467841"/>
    </source>
</evidence>
<protein>
    <recommendedName>
        <fullName evidence="3">MOB kinase activator-like 1A</fullName>
    </recommendedName>
</protein>
<name>A0A6D2L3K1_9BRAS</name>
<dbReference type="Gene3D" id="1.20.140.30">
    <property type="entry name" value="MOB kinase activator"/>
    <property type="match status" value="1"/>
</dbReference>
<dbReference type="EMBL" id="CACVBM020001751">
    <property type="protein sequence ID" value="CAA7059035.1"/>
    <property type="molecule type" value="Genomic_DNA"/>
</dbReference>
<sequence length="236" mass="26738">MAPMQLSVCTTTLCLDMSAFSVRSSANQKTASPSEKRKVNPLFGSKGSELERLTTKTLEKGNLKEAVKLPAGEDINQWLGIHTVDFCNQINHLYASVGDFCTPKTCPIMNAGSGYKYKWADGVTINRHITVSAPEYVEYLEDWIRTQMGDKTIFPQKTGAPFPPEFKDSVKLILKRLFRVYAHIYHSHFKKIVHLEAEAHLNTSFKHFVLFVTEFKLVDKVELDALEELVEKILDP</sequence>
<dbReference type="InterPro" id="IPR036703">
    <property type="entry name" value="MOB_kinase_act_sf"/>
</dbReference>
<dbReference type="SMART" id="SM01388">
    <property type="entry name" value="Mob1_phocein"/>
    <property type="match status" value="1"/>
</dbReference>
<keyword evidence="2" id="KW-1185">Reference proteome</keyword>
<evidence type="ECO:0008006" key="3">
    <source>
        <dbReference type="Google" id="ProtNLM"/>
    </source>
</evidence>
<dbReference type="InterPro" id="IPR005301">
    <property type="entry name" value="MOB_kinase_act_fam"/>
</dbReference>
<dbReference type="Proteomes" id="UP000467841">
    <property type="component" value="Unassembled WGS sequence"/>
</dbReference>
<dbReference type="OrthoDB" id="8170117at2759"/>
<comment type="caution">
    <text evidence="1">The sequence shown here is derived from an EMBL/GenBank/DDBJ whole genome shotgun (WGS) entry which is preliminary data.</text>
</comment>
<accession>A0A6D2L3K1</accession>
<dbReference type="SUPFAM" id="SSF101152">
    <property type="entry name" value="Mob1/phocein"/>
    <property type="match status" value="1"/>
</dbReference>
<evidence type="ECO:0000313" key="1">
    <source>
        <dbReference type="EMBL" id="CAA7059035.1"/>
    </source>
</evidence>
<reference evidence="1" key="1">
    <citation type="submission" date="2020-01" db="EMBL/GenBank/DDBJ databases">
        <authorList>
            <person name="Mishra B."/>
        </authorList>
    </citation>
    <scope>NUCLEOTIDE SEQUENCE [LARGE SCALE GENOMIC DNA]</scope>
</reference>
<proteinExistence type="predicted"/>
<dbReference type="PANTHER" id="PTHR22599">
    <property type="entry name" value="MPS ONE BINDER KINASE ACTIVATOR-LIKE MOB"/>
    <property type="match status" value="1"/>
</dbReference>
<dbReference type="AlphaFoldDB" id="A0A6D2L3K1"/>
<organism evidence="1 2">
    <name type="scientific">Microthlaspi erraticum</name>
    <dbReference type="NCBI Taxonomy" id="1685480"/>
    <lineage>
        <taxon>Eukaryota</taxon>
        <taxon>Viridiplantae</taxon>
        <taxon>Streptophyta</taxon>
        <taxon>Embryophyta</taxon>
        <taxon>Tracheophyta</taxon>
        <taxon>Spermatophyta</taxon>
        <taxon>Magnoliopsida</taxon>
        <taxon>eudicotyledons</taxon>
        <taxon>Gunneridae</taxon>
        <taxon>Pentapetalae</taxon>
        <taxon>rosids</taxon>
        <taxon>malvids</taxon>
        <taxon>Brassicales</taxon>
        <taxon>Brassicaceae</taxon>
        <taxon>Coluteocarpeae</taxon>
        <taxon>Microthlaspi</taxon>
    </lineage>
</organism>
<dbReference type="Pfam" id="PF03637">
    <property type="entry name" value="Mob1_phocein"/>
    <property type="match status" value="1"/>
</dbReference>